<evidence type="ECO:0000259" key="7">
    <source>
        <dbReference type="PROSITE" id="PS51721"/>
    </source>
</evidence>
<dbReference type="InterPro" id="IPR006073">
    <property type="entry name" value="GTP-bd"/>
</dbReference>
<evidence type="ECO:0000256" key="3">
    <source>
        <dbReference type="ARBA" id="ARBA00023054"/>
    </source>
</evidence>
<keyword evidence="3" id="KW-0175">Coiled coil</keyword>
<feature type="compositionally biased region" description="Polar residues" evidence="6">
    <location>
        <begin position="67"/>
        <end position="77"/>
    </location>
</feature>
<feature type="compositionally biased region" description="Polar residues" evidence="6">
    <location>
        <begin position="462"/>
        <end position="479"/>
    </location>
</feature>
<dbReference type="Proteomes" id="UP000076532">
    <property type="component" value="Unassembled WGS sequence"/>
</dbReference>
<dbReference type="FunFam" id="1.10.1580.10:FF:000002">
    <property type="entry name" value="Guanine nucleotide-binding protein-like 3 (nucleolar)-like"/>
    <property type="match status" value="1"/>
</dbReference>
<dbReference type="AlphaFoldDB" id="A0A166P7V0"/>
<dbReference type="GO" id="GO:0016787">
    <property type="term" value="F:hydrolase activity"/>
    <property type="evidence" value="ECO:0007669"/>
    <property type="project" value="UniProtKB-KW"/>
</dbReference>
<keyword evidence="9" id="KW-1185">Reference proteome</keyword>
<dbReference type="CDD" id="cd04178">
    <property type="entry name" value="Nucleostemin_like"/>
    <property type="match status" value="1"/>
</dbReference>
<feature type="compositionally biased region" description="Basic and acidic residues" evidence="6">
    <location>
        <begin position="18"/>
        <end position="31"/>
    </location>
</feature>
<dbReference type="PANTHER" id="PTHR11089">
    <property type="entry name" value="GTP-BINDING PROTEIN-RELATED"/>
    <property type="match status" value="1"/>
</dbReference>
<dbReference type="PANTHER" id="PTHR11089:SF30">
    <property type="entry name" value="GUANINE NUCLEOTIDE-BINDING PROTEIN-LIKE 3 HOMOLOG"/>
    <property type="match status" value="1"/>
</dbReference>
<dbReference type="SUPFAM" id="SSF52540">
    <property type="entry name" value="P-loop containing nucleoside triphosphate hydrolases"/>
    <property type="match status" value="1"/>
</dbReference>
<gene>
    <name evidence="8" type="ORF">FIBSPDRAFT_887772</name>
</gene>
<dbReference type="InterPro" id="IPR030378">
    <property type="entry name" value="G_CP_dom"/>
</dbReference>
<feature type="compositionally biased region" description="Basic residues" evidence="6">
    <location>
        <begin position="518"/>
        <end position="528"/>
    </location>
</feature>
<sequence>MAGHKSKKPTVALKSKLKKDPGIPRLPEVKTRVRAHGKNWQTPDRKDPDATMTSEPTLSTIEQLASTSQLNADSDPSSPLEAAQKTKEQIRRHYVRTLRNVIDQSDIVILVLDARDPEGCRSRIVEEEVVRRESEGKKLVFVLNKIDLVPRDNAQAWLRHLRHSTPTLPFRSASNAQRTHLSSATAPALLKLLKAYKPSAAQSITVGVVGFPNVGKSSLINSLKRAKVCPVAAQPGHTKDLQSIQLERGIKIVDSPGVVFDEEDDVDGKGGKKGSVLLRNVVKVEDIDDPIAVVEEILARTAHEEVQKIYNLPEFTSTLEFLTMLALSSGRLLKGGTPDIITAARQVLVDWNHQKIPYFSVPPTIHPSSIPSVVAGTGATVIAPGAETIGQAQILTELSKPFELAGLFGAADAGAFGGKDGDADMADDDGFVPDPEELMDEDGNQMESDDLTPIIPRKRSRSPTASIAPSIAPSTTETEAQSRHTRMPKRQRRNKDVPEYNAPVEASAISRSNPMSRKVLKKEAKKARRDATRLHNATRVEGGGSMDVDSDESALQFTFMATPEGVTF</sequence>
<dbReference type="InterPro" id="IPR027417">
    <property type="entry name" value="P-loop_NTPase"/>
</dbReference>
<dbReference type="Gene3D" id="3.40.50.300">
    <property type="entry name" value="P-loop containing nucleotide triphosphate hydrolases"/>
    <property type="match status" value="1"/>
</dbReference>
<feature type="compositionally biased region" description="Acidic residues" evidence="6">
    <location>
        <begin position="430"/>
        <end position="450"/>
    </location>
</feature>
<feature type="region of interest" description="Disordered" evidence="6">
    <location>
        <begin position="430"/>
        <end position="549"/>
    </location>
</feature>
<organism evidence="8 9">
    <name type="scientific">Athelia psychrophila</name>
    <dbReference type="NCBI Taxonomy" id="1759441"/>
    <lineage>
        <taxon>Eukaryota</taxon>
        <taxon>Fungi</taxon>
        <taxon>Dikarya</taxon>
        <taxon>Basidiomycota</taxon>
        <taxon>Agaricomycotina</taxon>
        <taxon>Agaricomycetes</taxon>
        <taxon>Agaricomycetidae</taxon>
        <taxon>Atheliales</taxon>
        <taxon>Atheliaceae</taxon>
        <taxon>Athelia</taxon>
    </lineage>
</organism>
<keyword evidence="2" id="KW-0547">Nucleotide-binding</keyword>
<dbReference type="EMBL" id="KV417518">
    <property type="protein sequence ID" value="KZP25809.1"/>
    <property type="molecule type" value="Genomic_DNA"/>
</dbReference>
<dbReference type="PRINTS" id="PR00326">
    <property type="entry name" value="GTP1OBG"/>
</dbReference>
<evidence type="ECO:0000256" key="2">
    <source>
        <dbReference type="ARBA" id="ARBA00022741"/>
    </source>
</evidence>
<proteinExistence type="predicted"/>
<reference evidence="8 9" key="1">
    <citation type="journal article" date="2016" name="Mol. Biol. Evol.">
        <title>Comparative Genomics of Early-Diverging Mushroom-Forming Fungi Provides Insights into the Origins of Lignocellulose Decay Capabilities.</title>
        <authorList>
            <person name="Nagy L.G."/>
            <person name="Riley R."/>
            <person name="Tritt A."/>
            <person name="Adam C."/>
            <person name="Daum C."/>
            <person name="Floudas D."/>
            <person name="Sun H."/>
            <person name="Yadav J.S."/>
            <person name="Pangilinan J."/>
            <person name="Larsson K.H."/>
            <person name="Matsuura K."/>
            <person name="Barry K."/>
            <person name="Labutti K."/>
            <person name="Kuo R."/>
            <person name="Ohm R.A."/>
            <person name="Bhattacharya S.S."/>
            <person name="Shirouzu T."/>
            <person name="Yoshinaga Y."/>
            <person name="Martin F.M."/>
            <person name="Grigoriev I.V."/>
            <person name="Hibbett D.S."/>
        </authorList>
    </citation>
    <scope>NUCLEOTIDE SEQUENCE [LARGE SCALE GENOMIC DNA]</scope>
    <source>
        <strain evidence="8 9">CBS 109695</strain>
    </source>
</reference>
<feature type="domain" description="CP-type G" evidence="7">
    <location>
        <begin position="95"/>
        <end position="261"/>
    </location>
</feature>
<evidence type="ECO:0000256" key="1">
    <source>
        <dbReference type="ARBA" id="ARBA00004123"/>
    </source>
</evidence>
<dbReference type="Gene3D" id="1.10.1580.10">
    <property type="match status" value="1"/>
</dbReference>
<dbReference type="GO" id="GO:0005525">
    <property type="term" value="F:GTP binding"/>
    <property type="evidence" value="ECO:0007669"/>
    <property type="project" value="UniProtKB-KW"/>
</dbReference>
<feature type="region of interest" description="Disordered" evidence="6">
    <location>
        <begin position="1"/>
        <end position="56"/>
    </location>
</feature>
<feature type="region of interest" description="Disordered" evidence="6">
    <location>
        <begin position="67"/>
        <end position="86"/>
    </location>
</feature>
<evidence type="ECO:0000256" key="6">
    <source>
        <dbReference type="SAM" id="MobiDB-lite"/>
    </source>
</evidence>
<evidence type="ECO:0000313" key="8">
    <source>
        <dbReference type="EMBL" id="KZP25809.1"/>
    </source>
</evidence>
<name>A0A166P7V0_9AGAM</name>
<evidence type="ECO:0000256" key="5">
    <source>
        <dbReference type="ARBA" id="ARBA00023242"/>
    </source>
</evidence>
<comment type="subcellular location">
    <subcellularLocation>
        <location evidence="1">Nucleus</location>
    </subcellularLocation>
</comment>
<keyword evidence="4" id="KW-0342">GTP-binding</keyword>
<feature type="compositionally biased region" description="Basic residues" evidence="6">
    <location>
        <begin position="483"/>
        <end position="493"/>
    </location>
</feature>
<protein>
    <submittedName>
        <fullName evidence="8">P-loop containing nucleoside triphosphate hydrolase protein</fullName>
    </submittedName>
</protein>
<keyword evidence="8" id="KW-0378">Hydrolase</keyword>
<keyword evidence="5" id="KW-0539">Nucleus</keyword>
<dbReference type="Pfam" id="PF01926">
    <property type="entry name" value="MMR_HSR1"/>
    <property type="match status" value="1"/>
</dbReference>
<dbReference type="STRING" id="436010.A0A166P7V0"/>
<evidence type="ECO:0000313" key="9">
    <source>
        <dbReference type="Proteomes" id="UP000076532"/>
    </source>
</evidence>
<dbReference type="OrthoDB" id="444945at2759"/>
<dbReference type="GO" id="GO:0005730">
    <property type="term" value="C:nucleolus"/>
    <property type="evidence" value="ECO:0007669"/>
    <property type="project" value="TreeGrafter"/>
</dbReference>
<accession>A0A166P7V0</accession>
<dbReference type="InterPro" id="IPR023179">
    <property type="entry name" value="GTP-bd_ortho_bundle_sf"/>
</dbReference>
<dbReference type="PROSITE" id="PS51721">
    <property type="entry name" value="G_CP"/>
    <property type="match status" value="1"/>
</dbReference>
<dbReference type="InterPro" id="IPR050755">
    <property type="entry name" value="TRAFAC_YlqF/YawG_RiboMat"/>
</dbReference>
<evidence type="ECO:0000256" key="4">
    <source>
        <dbReference type="ARBA" id="ARBA00023134"/>
    </source>
</evidence>